<feature type="domain" description="Myb-like" evidence="2">
    <location>
        <begin position="732"/>
        <end position="786"/>
    </location>
</feature>
<dbReference type="SUPFAM" id="SSF46689">
    <property type="entry name" value="Homeodomain-like"/>
    <property type="match status" value="1"/>
</dbReference>
<dbReference type="AlphaFoldDB" id="A0AAD2GBK2"/>
<name>A0AAD2GBK2_9STRA</name>
<feature type="compositionally biased region" description="Basic and acidic residues" evidence="1">
    <location>
        <begin position="713"/>
        <end position="736"/>
    </location>
</feature>
<comment type="caution">
    <text evidence="4">The sequence shown here is derived from an EMBL/GenBank/DDBJ whole genome shotgun (WGS) entry which is preliminary data.</text>
</comment>
<feature type="compositionally biased region" description="Basic residues" evidence="1">
    <location>
        <begin position="70"/>
        <end position="82"/>
    </location>
</feature>
<feature type="region of interest" description="Disordered" evidence="1">
    <location>
        <begin position="16"/>
        <end position="112"/>
    </location>
</feature>
<dbReference type="Proteomes" id="UP001295423">
    <property type="component" value="Unassembled WGS sequence"/>
</dbReference>
<dbReference type="InterPro" id="IPR009057">
    <property type="entry name" value="Homeodomain-like_sf"/>
</dbReference>
<feature type="compositionally biased region" description="Basic residues" evidence="1">
    <location>
        <begin position="371"/>
        <end position="383"/>
    </location>
</feature>
<feature type="compositionally biased region" description="Basic residues" evidence="1">
    <location>
        <begin position="39"/>
        <end position="53"/>
    </location>
</feature>
<dbReference type="PROSITE" id="PS50090">
    <property type="entry name" value="MYB_LIKE"/>
    <property type="match status" value="1"/>
</dbReference>
<sequence>MKLERVLFPEDVLSSRMRGKKASNCLGDISNRGGGGKTKATRGKRQQQKHRVGKKAEFVSVLMNLDGNKPAKREKKNSRSSKQHSVPKEQADSLSHKIGATQSSRPLNDSNPSIQIIDESLMQSLGATESLLLLGSLNGNARSKNAQSKSGRKSEPRRNKRGRVSKRAREFVTKLIQGTGSDGIVRDKRSSGVQSKMSETSEKANARNILMESRSSGKPSQQQQKTRRPKRHRDSIDDTSKLQDTQELQVTELVKPASKKIRNNISVGISKLVRGKRAKFTESNERSNRRKDKLEVSCGGLGALCGLNNNGRSFPVPNPVLNRSVLVSPLTVESLDCNGYKDGGKCSKKSKRFSSKRNNGSNAKTKDHNVHGKKKATKAHQRLNMHEGKKTKVLSPKRDKNTESTKMAPKQSLDLLDPEQESVCASFSVQSPVVVTQECEASKKVSLSLSTKGGDILLNKSVSGSIRNIRKESKSLGKGSLSTKCRIAKSRRLISMSHTWDQGSSRATSIKRDALNQEAGKYVIEVEEADLSLLHQRVADSFEQRHQVAERPNVSLDSNCDCQESKQTGESSDRSDGKERAKKSVPARKLTGEIVCEQMQDPKGRRGFGLSIDVNVKPSPRLGQGRKPFNQTEKEKKTAGPTPLRKSPRLRTPDNSDDDKENNETKSTRVRRSRRSVGRPRRLGVFEGEDDSIYVPTPSATSASKKKRNSKTSAERLKPKPKPIEQEQGKENPEIKTIQWREDEILLLKEAQKEVDPKSYSYWQDVADLVGTRSAEDCQEKWFSLAKTPNVRQRKKKGKANLKEIPNSPQDDDIFDATPMKALFSKSSIEGDPLLGSIGFLSQLNLGSAVKVERVPIDHESKTLATKRGYKSYIKDMRREVLAKDKKKPPRLPKEKSSKARNVREKAGEGDIELRGRLSPGGTIHMTSNVDEEIDDEYNMDEECDDDDPFFSRRVQA</sequence>
<evidence type="ECO:0008006" key="6">
    <source>
        <dbReference type="Google" id="ProtNLM"/>
    </source>
</evidence>
<evidence type="ECO:0000259" key="2">
    <source>
        <dbReference type="PROSITE" id="PS50090"/>
    </source>
</evidence>
<evidence type="ECO:0000256" key="1">
    <source>
        <dbReference type="SAM" id="MobiDB-lite"/>
    </source>
</evidence>
<feature type="compositionally biased region" description="Polar residues" evidence="1">
    <location>
        <begin position="100"/>
        <end position="112"/>
    </location>
</feature>
<dbReference type="CDD" id="cd00167">
    <property type="entry name" value="SANT"/>
    <property type="match status" value="1"/>
</dbReference>
<evidence type="ECO:0000259" key="3">
    <source>
        <dbReference type="PROSITE" id="PS51294"/>
    </source>
</evidence>
<dbReference type="EMBL" id="CAKOGP040002413">
    <property type="protein sequence ID" value="CAJ1968900.1"/>
    <property type="molecule type" value="Genomic_DNA"/>
</dbReference>
<feature type="compositionally biased region" description="Polar residues" evidence="1">
    <location>
        <begin position="213"/>
        <end position="224"/>
    </location>
</feature>
<feature type="domain" description="HTH myb-type" evidence="3">
    <location>
        <begin position="732"/>
        <end position="790"/>
    </location>
</feature>
<reference evidence="4" key="1">
    <citation type="submission" date="2023-08" db="EMBL/GenBank/DDBJ databases">
        <authorList>
            <person name="Audoor S."/>
            <person name="Bilcke G."/>
        </authorList>
    </citation>
    <scope>NUCLEOTIDE SEQUENCE</scope>
</reference>
<dbReference type="PROSITE" id="PS51294">
    <property type="entry name" value="HTH_MYB"/>
    <property type="match status" value="1"/>
</dbReference>
<protein>
    <recommendedName>
        <fullName evidence="6">Myb-like domain-containing protein</fullName>
    </recommendedName>
</protein>
<dbReference type="Gene3D" id="1.10.10.60">
    <property type="entry name" value="Homeodomain-like"/>
    <property type="match status" value="1"/>
</dbReference>
<organism evidence="4 5">
    <name type="scientific">Cylindrotheca closterium</name>
    <dbReference type="NCBI Taxonomy" id="2856"/>
    <lineage>
        <taxon>Eukaryota</taxon>
        <taxon>Sar</taxon>
        <taxon>Stramenopiles</taxon>
        <taxon>Ochrophyta</taxon>
        <taxon>Bacillariophyta</taxon>
        <taxon>Bacillariophyceae</taxon>
        <taxon>Bacillariophycidae</taxon>
        <taxon>Bacillariales</taxon>
        <taxon>Bacillariaceae</taxon>
        <taxon>Cylindrotheca</taxon>
    </lineage>
</organism>
<dbReference type="InterPro" id="IPR001005">
    <property type="entry name" value="SANT/Myb"/>
</dbReference>
<dbReference type="InterPro" id="IPR017930">
    <property type="entry name" value="Myb_dom"/>
</dbReference>
<evidence type="ECO:0000313" key="5">
    <source>
        <dbReference type="Proteomes" id="UP001295423"/>
    </source>
</evidence>
<gene>
    <name evidence="4" type="ORF">CYCCA115_LOCUS23451</name>
</gene>
<feature type="compositionally biased region" description="Basic and acidic residues" evidence="1">
    <location>
        <begin position="86"/>
        <end position="95"/>
    </location>
</feature>
<feature type="compositionally biased region" description="Acidic residues" evidence="1">
    <location>
        <begin position="930"/>
        <end position="949"/>
    </location>
</feature>
<feature type="region of interest" description="Disordered" evidence="1">
    <location>
        <begin position="140"/>
        <end position="244"/>
    </location>
</feature>
<evidence type="ECO:0000313" key="4">
    <source>
        <dbReference type="EMBL" id="CAJ1968900.1"/>
    </source>
</evidence>
<dbReference type="SMART" id="SM00717">
    <property type="entry name" value="SANT"/>
    <property type="match status" value="1"/>
</dbReference>
<feature type="region of interest" description="Disordered" evidence="1">
    <location>
        <begin position="545"/>
        <end position="736"/>
    </location>
</feature>
<accession>A0AAD2GBK2</accession>
<keyword evidence="5" id="KW-1185">Reference proteome</keyword>
<feature type="compositionally biased region" description="Polar residues" evidence="1">
    <location>
        <begin position="555"/>
        <end position="570"/>
    </location>
</feature>
<feature type="compositionally biased region" description="Basic residues" evidence="1">
    <location>
        <begin position="346"/>
        <end position="355"/>
    </location>
</feature>
<feature type="region of interest" description="Disordered" evidence="1">
    <location>
        <begin position="345"/>
        <end position="411"/>
    </location>
</feature>
<feature type="compositionally biased region" description="Basic and acidic residues" evidence="1">
    <location>
        <begin position="384"/>
        <end position="403"/>
    </location>
</feature>
<dbReference type="Pfam" id="PF00249">
    <property type="entry name" value="Myb_DNA-binding"/>
    <property type="match status" value="1"/>
</dbReference>
<feature type="region of interest" description="Disordered" evidence="1">
    <location>
        <begin position="880"/>
        <end position="957"/>
    </location>
</feature>
<feature type="compositionally biased region" description="Basic residues" evidence="1">
    <location>
        <begin position="668"/>
        <end position="682"/>
    </location>
</feature>
<feature type="compositionally biased region" description="Basic and acidic residues" evidence="1">
    <location>
        <begin position="892"/>
        <end position="916"/>
    </location>
</feature>
<proteinExistence type="predicted"/>